<proteinExistence type="predicted"/>
<organism evidence="1 2">
    <name type="scientific">Trypanosoma brucei gambiense (strain MHOM/CI/86/DAL972)</name>
    <dbReference type="NCBI Taxonomy" id="679716"/>
    <lineage>
        <taxon>Eukaryota</taxon>
        <taxon>Discoba</taxon>
        <taxon>Euglenozoa</taxon>
        <taxon>Kinetoplastea</taxon>
        <taxon>Metakinetoplastina</taxon>
        <taxon>Trypanosomatida</taxon>
        <taxon>Trypanosomatidae</taxon>
        <taxon>Trypanosoma</taxon>
    </lineage>
</organism>
<sequence>MVGAGVWTRLLKEARGKVCRKEWISQRRKGYTLVPKKRAPFREQKGTKWMCSVHSLRGLPFVEISGVLVGIADTYGTFQLLISPSLRQLPPTVLTVGPVETPTPTLGTPV</sequence>
<evidence type="ECO:0000313" key="1">
    <source>
        <dbReference type="EMBL" id="CBH16478.1"/>
    </source>
</evidence>
<gene>
    <name evidence="1" type="ORF">TbgDal_X15780</name>
</gene>
<dbReference type="EMBL" id="FN554973">
    <property type="protein sequence ID" value="CBH16478.1"/>
    <property type="molecule type" value="Genomic_DNA"/>
</dbReference>
<dbReference type="KEGG" id="tbg:TbgDal_X15780"/>
<name>D0A5D4_TRYB9</name>
<reference evidence="2" key="1">
    <citation type="journal article" date="2010" name="PLoS Negl. Trop. Dis.">
        <title>The genome sequence of Trypanosoma brucei gambiense, causative agent of chronic human african trypanosomiasis.</title>
        <authorList>
            <person name="Jackson A.P."/>
            <person name="Sanders M."/>
            <person name="Berry A."/>
            <person name="McQuillan J."/>
            <person name="Aslett M.A."/>
            <person name="Quail M.A."/>
            <person name="Chukualim B."/>
            <person name="Capewell P."/>
            <person name="MacLeod A."/>
            <person name="Melville S.E."/>
            <person name="Gibson W."/>
            <person name="Barry J.D."/>
            <person name="Berriman M."/>
            <person name="Hertz-Fowler C."/>
        </authorList>
    </citation>
    <scope>NUCLEOTIDE SEQUENCE [LARGE SCALE GENOMIC DNA]</scope>
    <source>
        <strain evidence="2">MHOM/CI/86/DAL972</strain>
    </source>
</reference>
<dbReference type="RefSeq" id="XP_011778742.1">
    <property type="nucleotide sequence ID" value="XM_011780440.1"/>
</dbReference>
<dbReference type="Proteomes" id="UP000002316">
    <property type="component" value="Chromosome 10"/>
</dbReference>
<dbReference type="GeneID" id="23864799"/>
<dbReference type="AlphaFoldDB" id="D0A5D4"/>
<protein>
    <submittedName>
        <fullName evidence="1">Uncharacterized protein</fullName>
    </submittedName>
</protein>
<evidence type="ECO:0000313" key="2">
    <source>
        <dbReference type="Proteomes" id="UP000002316"/>
    </source>
</evidence>
<accession>D0A5D4</accession>